<evidence type="ECO:0000313" key="2">
    <source>
        <dbReference type="EMBL" id="RQK81815.1"/>
    </source>
</evidence>
<dbReference type="RefSeq" id="WP_002239749.1">
    <property type="nucleotide sequence ID" value="NZ_CFHX01000004.1"/>
</dbReference>
<evidence type="ECO:0008006" key="5">
    <source>
        <dbReference type="Google" id="ProtNLM"/>
    </source>
</evidence>
<comment type="caution">
    <text evidence="2">The sequence shown here is derived from an EMBL/GenBank/DDBJ whole genome shotgun (WGS) entry which is preliminary data.</text>
</comment>
<accession>A0A0Y5U0Q5</accession>
<dbReference type="Proteomes" id="UP000283666">
    <property type="component" value="Unassembled WGS sequence"/>
</dbReference>
<dbReference type="EMBL" id="FEVP01000001">
    <property type="protein sequence ID" value="CWP34748.1"/>
    <property type="molecule type" value="Genomic_DNA"/>
</dbReference>
<dbReference type="PROSITE" id="PS51257">
    <property type="entry name" value="PROKAR_LIPOPROTEIN"/>
    <property type="match status" value="1"/>
</dbReference>
<protein>
    <recommendedName>
        <fullName evidence="5">Lipoprotein</fullName>
    </recommendedName>
</protein>
<gene>
    <name evidence="2" type="ORF">COH52_00350</name>
    <name evidence="1" type="ORF">ERS514591_00102</name>
</gene>
<reference evidence="1 3" key="1">
    <citation type="submission" date="2016-02" db="EMBL/GenBank/DDBJ databases">
        <authorList>
            <consortium name="Pathogen Informatics"/>
        </authorList>
    </citation>
    <scope>NUCLEOTIDE SEQUENCE [LARGE SCALE GENOMIC DNA]</scope>
    <source>
        <strain evidence="1 3">2842STDY5881269</strain>
    </source>
</reference>
<organism evidence="2 4">
    <name type="scientific">Neisseria meningitidis</name>
    <dbReference type="NCBI Taxonomy" id="487"/>
    <lineage>
        <taxon>Bacteria</taxon>
        <taxon>Pseudomonadati</taxon>
        <taxon>Pseudomonadota</taxon>
        <taxon>Betaproteobacteria</taxon>
        <taxon>Neisseriales</taxon>
        <taxon>Neisseriaceae</taxon>
        <taxon>Neisseria</taxon>
    </lineage>
</organism>
<name>A0A0Y5U0Q5_NEIME</name>
<evidence type="ECO:0000313" key="1">
    <source>
        <dbReference type="EMBL" id="CWP34748.1"/>
    </source>
</evidence>
<dbReference type="Proteomes" id="UP000072443">
    <property type="component" value="Unassembled WGS sequence"/>
</dbReference>
<evidence type="ECO:0000313" key="3">
    <source>
        <dbReference type="Proteomes" id="UP000072443"/>
    </source>
</evidence>
<proteinExistence type="predicted"/>
<reference evidence="2 4" key="2">
    <citation type="submission" date="2017-09" db="EMBL/GenBank/DDBJ databases">
        <title>Phenotypic and genotypic characterization of Colombian isolates of Neisseria meningitidis recovered from invasive disease.</title>
        <authorList>
            <person name="Duarte C."/>
            <person name="Gabastou J.M."/>
            <person name="Moreno J."/>
        </authorList>
    </citation>
    <scope>NUCLEOTIDE SEQUENCE [LARGE SCALE GENOMIC DNA]</scope>
    <source>
        <strain evidence="2 4">INS-Nm1012</strain>
    </source>
</reference>
<dbReference type="EMBL" id="NWZY01000001">
    <property type="protein sequence ID" value="RQK81815.1"/>
    <property type="molecule type" value="Genomic_DNA"/>
</dbReference>
<sequence length="94" mass="10481">MKVITITLFTSCILSGCYGLEYGMSGGIPHDDWARGSHVSQAKADAAWKECSDKYMRNGGSGLVEQCMNDKGLIRLSEIRRRQKRAETQRAVIK</sequence>
<evidence type="ECO:0000313" key="4">
    <source>
        <dbReference type="Proteomes" id="UP000283666"/>
    </source>
</evidence>
<dbReference type="AlphaFoldDB" id="A0A0Y5U0Q5"/>